<organism evidence="1 2">
    <name type="scientific">Priestia taiwanensis</name>
    <dbReference type="NCBI Taxonomy" id="1347902"/>
    <lineage>
        <taxon>Bacteria</taxon>
        <taxon>Bacillati</taxon>
        <taxon>Bacillota</taxon>
        <taxon>Bacilli</taxon>
        <taxon>Bacillales</taxon>
        <taxon>Bacillaceae</taxon>
        <taxon>Priestia</taxon>
    </lineage>
</organism>
<protein>
    <submittedName>
        <fullName evidence="1">Uncharacterized protein</fullName>
    </submittedName>
</protein>
<evidence type="ECO:0000313" key="1">
    <source>
        <dbReference type="EMBL" id="GGE64078.1"/>
    </source>
</evidence>
<comment type="caution">
    <text evidence="1">The sequence shown here is derived from an EMBL/GenBank/DDBJ whole genome shotgun (WGS) entry which is preliminary data.</text>
</comment>
<accession>A0A917APU2</accession>
<gene>
    <name evidence="1" type="ORF">GCM10007140_12950</name>
</gene>
<dbReference type="AlphaFoldDB" id="A0A917APU2"/>
<keyword evidence="2" id="KW-1185">Reference proteome</keyword>
<dbReference type="Proteomes" id="UP000605259">
    <property type="component" value="Unassembled WGS sequence"/>
</dbReference>
<reference evidence="1" key="1">
    <citation type="journal article" date="2014" name="Int. J. Syst. Evol. Microbiol.">
        <title>Complete genome sequence of Corynebacterium casei LMG S-19264T (=DSM 44701T), isolated from a smear-ripened cheese.</title>
        <authorList>
            <consortium name="US DOE Joint Genome Institute (JGI-PGF)"/>
            <person name="Walter F."/>
            <person name="Albersmeier A."/>
            <person name="Kalinowski J."/>
            <person name="Ruckert C."/>
        </authorList>
    </citation>
    <scope>NUCLEOTIDE SEQUENCE</scope>
    <source>
        <strain evidence="1">CGMCC 1.12698</strain>
    </source>
</reference>
<dbReference type="EMBL" id="BMFK01000001">
    <property type="protein sequence ID" value="GGE64078.1"/>
    <property type="molecule type" value="Genomic_DNA"/>
</dbReference>
<dbReference type="RefSeq" id="WP_188387574.1">
    <property type="nucleotide sequence ID" value="NZ_BMFK01000001.1"/>
</dbReference>
<evidence type="ECO:0000313" key="2">
    <source>
        <dbReference type="Proteomes" id="UP000605259"/>
    </source>
</evidence>
<reference evidence="1" key="2">
    <citation type="submission" date="2020-09" db="EMBL/GenBank/DDBJ databases">
        <authorList>
            <person name="Sun Q."/>
            <person name="Zhou Y."/>
        </authorList>
    </citation>
    <scope>NUCLEOTIDE SEQUENCE</scope>
    <source>
        <strain evidence="1">CGMCC 1.12698</strain>
    </source>
</reference>
<proteinExistence type="predicted"/>
<name>A0A917APU2_9BACI</name>
<sequence>MSKLGKVLLASILMLSGLVVVIESQHKDNEELVQNNHNTDRGIEITLNNNGVGGHT</sequence>